<evidence type="ECO:0000259" key="3">
    <source>
        <dbReference type="Pfam" id="PF00326"/>
    </source>
</evidence>
<reference evidence="5" key="1">
    <citation type="submission" date="2017-01" db="EMBL/GenBank/DDBJ databases">
        <authorList>
            <person name="Varghese N."/>
            <person name="Submissions S."/>
        </authorList>
    </citation>
    <scope>NUCLEOTIDE SEQUENCE [LARGE SCALE GENOMIC DNA]</scope>
    <source>
        <strain evidence="5">DSM 18017</strain>
    </source>
</reference>
<evidence type="ECO:0000313" key="5">
    <source>
        <dbReference type="Proteomes" id="UP000186744"/>
    </source>
</evidence>
<keyword evidence="2" id="KW-0732">Signal</keyword>
<dbReference type="InterPro" id="IPR029058">
    <property type="entry name" value="AB_hydrolase_fold"/>
</dbReference>
<protein>
    <submittedName>
        <fullName evidence="4">Prolyl oligopeptidase family protein</fullName>
    </submittedName>
</protein>
<dbReference type="OrthoDB" id="9812921at2"/>
<evidence type="ECO:0000256" key="2">
    <source>
        <dbReference type="SAM" id="SignalP"/>
    </source>
</evidence>
<dbReference type="Gene3D" id="3.40.50.1820">
    <property type="entry name" value="alpha/beta hydrolase"/>
    <property type="match status" value="1"/>
</dbReference>
<evidence type="ECO:0000256" key="1">
    <source>
        <dbReference type="ARBA" id="ARBA00022801"/>
    </source>
</evidence>
<dbReference type="SUPFAM" id="SSF82171">
    <property type="entry name" value="DPP6 N-terminal domain-like"/>
    <property type="match status" value="1"/>
</dbReference>
<feature type="domain" description="Peptidase S9 prolyl oligopeptidase catalytic" evidence="3">
    <location>
        <begin position="652"/>
        <end position="816"/>
    </location>
</feature>
<dbReference type="RefSeq" id="WP_084184275.1">
    <property type="nucleotide sequence ID" value="NZ_FTOL01000001.1"/>
</dbReference>
<gene>
    <name evidence="4" type="ORF">SAMN05421786_101516</name>
</gene>
<feature type="chain" id="PRO_5013292265" evidence="2">
    <location>
        <begin position="23"/>
        <end position="836"/>
    </location>
</feature>
<dbReference type="InterPro" id="IPR001375">
    <property type="entry name" value="Peptidase_S9_cat"/>
</dbReference>
<dbReference type="Pfam" id="PF00326">
    <property type="entry name" value="Peptidase_S9"/>
    <property type="match status" value="1"/>
</dbReference>
<organism evidence="4 5">
    <name type="scientific">Chryseobacterium ureilyticum</name>
    <dbReference type="NCBI Taxonomy" id="373668"/>
    <lineage>
        <taxon>Bacteria</taxon>
        <taxon>Pseudomonadati</taxon>
        <taxon>Bacteroidota</taxon>
        <taxon>Flavobacteriia</taxon>
        <taxon>Flavobacteriales</taxon>
        <taxon>Weeksellaceae</taxon>
        <taxon>Chryseobacterium group</taxon>
        <taxon>Chryseobacterium</taxon>
    </lineage>
</organism>
<dbReference type="SUPFAM" id="SSF53474">
    <property type="entry name" value="alpha/beta-Hydrolases"/>
    <property type="match status" value="1"/>
</dbReference>
<dbReference type="PANTHER" id="PTHR42776">
    <property type="entry name" value="SERINE PEPTIDASE S9 FAMILY MEMBER"/>
    <property type="match status" value="1"/>
</dbReference>
<accession>A0A1N7KIY2</accession>
<proteinExistence type="predicted"/>
<sequence>MKNIFFILLFAGCLMISAQGHHDTITKWKDKFATFGGVPKISSNGNWIGIHKTNKIDGNCSFVISTKGTTKTIHKIPHSKIVFLKEEGVLAQTGPNVEFLNLITGKTYKYEDNLKAYILEKLKRYALLTSDHHLRVFDTSGKLLWDMTEVDGVVITDSKSKLFIKKENAGRSEIIEITGDKEKVIYSTKNSIRKMEFTASLKQLVITETTTDLDNDKLTVIDPENSGKKLLELNIPKQAEVELNEVQEGKAYLISARVKFTEEKDRILEIWYGNDPYVNEHYKMFINKKFWIWHTKNSKLQEIVVPNDNEVNSLNNDRYFLTYPPRKDHNFVTSEPELNAAKIYDLKSNTLTDIGNFKLVKRLSKEWPLLLNHEVFCSADGKWFLASKDGVKWILYNSNGKKETLIDKTGLEQPVFSKNGDYVYFESSDDLWSFNIKKKKLTSLSVGKGKMTRIINYVSKRDNYTMISFLPAERMIVEIYDKEKNVISYKLLDSGKWKLVIPPMKNRITMNGLMYNPDMTSFYTMEENYNMPPALYSYDTRGQKHMIFDGNIQDNRAKKIRQEIYGYSAVGKNLNGILYYPINFDPKDKYPMIVLVYDMQRHLSNHYLSPNRVIPEGSQIRTLLERGYFVYLPDTTVSEKGPGLSALECVNNALDAVLNNPNIDHTKIGLCGQSYGGYKTNFIATHSNRFAAYISGAGISNIISDFYSYNYNFRKPNYFIYNTVYQMHTTVSEDKNRYIKNSPILNVEKVNAPILLWAGKNDTTVPWNQTMEFYIGLRRYQKNVVALFYHNGDHSFLNETPEELDLSSKVLDWWDYFLLNKKDITWINNQIKKDAQ</sequence>
<dbReference type="AlphaFoldDB" id="A0A1N7KIY2"/>
<dbReference type="EMBL" id="FTOL01000001">
    <property type="protein sequence ID" value="SIS61513.1"/>
    <property type="molecule type" value="Genomic_DNA"/>
</dbReference>
<dbReference type="PANTHER" id="PTHR42776:SF27">
    <property type="entry name" value="DIPEPTIDYL PEPTIDASE FAMILY MEMBER 6"/>
    <property type="match status" value="1"/>
</dbReference>
<dbReference type="GO" id="GO:0004252">
    <property type="term" value="F:serine-type endopeptidase activity"/>
    <property type="evidence" value="ECO:0007669"/>
    <property type="project" value="TreeGrafter"/>
</dbReference>
<evidence type="ECO:0000313" key="4">
    <source>
        <dbReference type="EMBL" id="SIS61513.1"/>
    </source>
</evidence>
<keyword evidence="5" id="KW-1185">Reference proteome</keyword>
<feature type="signal peptide" evidence="2">
    <location>
        <begin position="1"/>
        <end position="22"/>
    </location>
</feature>
<dbReference type="GO" id="GO:0006508">
    <property type="term" value="P:proteolysis"/>
    <property type="evidence" value="ECO:0007669"/>
    <property type="project" value="InterPro"/>
</dbReference>
<dbReference type="STRING" id="373668.SAMN05421786_101516"/>
<dbReference type="Proteomes" id="UP000186744">
    <property type="component" value="Unassembled WGS sequence"/>
</dbReference>
<keyword evidence="1" id="KW-0378">Hydrolase</keyword>
<name>A0A1N7KIY2_9FLAO</name>